<proteinExistence type="inferred from homology"/>
<protein>
    <submittedName>
        <fullName evidence="5">Sulfurtransferase TusE</fullName>
        <ecNumber evidence="5">2.8.1.-</ecNumber>
    </submittedName>
</protein>
<evidence type="ECO:0000256" key="4">
    <source>
        <dbReference type="SAM" id="MobiDB-lite"/>
    </source>
</evidence>
<keyword evidence="6" id="KW-1185">Reference proteome</keyword>
<evidence type="ECO:0000313" key="5">
    <source>
        <dbReference type="EMBL" id="SJM38335.1"/>
    </source>
</evidence>
<feature type="region of interest" description="Disordered" evidence="4">
    <location>
        <begin position="1"/>
        <end position="35"/>
    </location>
</feature>
<feature type="compositionally biased region" description="Polar residues" evidence="4">
    <location>
        <begin position="1"/>
        <end position="16"/>
    </location>
</feature>
<dbReference type="NCBIfam" id="TIGR03342">
    <property type="entry name" value="dsrC_tusE_dsvC"/>
    <property type="match status" value="1"/>
</dbReference>
<evidence type="ECO:0000256" key="2">
    <source>
        <dbReference type="ARBA" id="ARBA00005718"/>
    </source>
</evidence>
<dbReference type="GO" id="GO:0002143">
    <property type="term" value="P:tRNA wobble position uridine thiolation"/>
    <property type="evidence" value="ECO:0007669"/>
    <property type="project" value="TreeGrafter"/>
</dbReference>
<dbReference type="EMBL" id="FUGD01000140">
    <property type="protein sequence ID" value="SJM38335.1"/>
    <property type="molecule type" value="Genomic_DNA"/>
</dbReference>
<dbReference type="InterPro" id="IPR025526">
    <property type="entry name" value="DsrC-like_dom_sf"/>
</dbReference>
<dbReference type="RefSeq" id="WP_077449687.1">
    <property type="nucleotide sequence ID" value="NZ_FUGD01000140.1"/>
</dbReference>
<dbReference type="STRING" id="1945520.A1019T_02325"/>
<comment type="subcellular location">
    <subcellularLocation>
        <location evidence="1">Cytoplasm</location>
    </subcellularLocation>
</comment>
<dbReference type="Proteomes" id="UP000188169">
    <property type="component" value="Unassembled WGS sequence"/>
</dbReference>
<dbReference type="AlphaFoldDB" id="A0A1R4EIJ1"/>
<dbReference type="InterPro" id="IPR042072">
    <property type="entry name" value="DsrC-like_C"/>
</dbReference>
<dbReference type="Gene3D" id="1.10.10.370">
    <property type="entry name" value="DsrC-like protein, C-terminal domain"/>
    <property type="match status" value="1"/>
</dbReference>
<dbReference type="Pfam" id="PF04358">
    <property type="entry name" value="DsrC"/>
    <property type="match status" value="1"/>
</dbReference>
<comment type="similarity">
    <text evidence="2">Belongs to the DsrC/TusE family.</text>
</comment>
<accession>A0A1R4EIJ1</accession>
<organism evidence="5 6">
    <name type="scientific">Psychrobacter pasteurii</name>
    <dbReference type="NCBI Taxonomy" id="1945520"/>
    <lineage>
        <taxon>Bacteria</taxon>
        <taxon>Pseudomonadati</taxon>
        <taxon>Pseudomonadota</taxon>
        <taxon>Gammaproteobacteria</taxon>
        <taxon>Moraxellales</taxon>
        <taxon>Moraxellaceae</taxon>
        <taxon>Psychrobacter</taxon>
    </lineage>
</organism>
<name>A0A1R4EIJ1_9GAMM</name>
<dbReference type="GO" id="GO:0005737">
    <property type="term" value="C:cytoplasm"/>
    <property type="evidence" value="ECO:0007669"/>
    <property type="project" value="UniProtKB-SubCell"/>
</dbReference>
<dbReference type="OrthoDB" id="9786347at2"/>
<dbReference type="SUPFAM" id="SSF69721">
    <property type="entry name" value="DsrC, the gamma subunit of dissimilatory sulfite reductase"/>
    <property type="match status" value="1"/>
</dbReference>
<keyword evidence="5" id="KW-0808">Transferase</keyword>
<keyword evidence="3" id="KW-0963">Cytoplasm</keyword>
<evidence type="ECO:0000313" key="6">
    <source>
        <dbReference type="Proteomes" id="UP000188169"/>
    </source>
</evidence>
<sequence length="134" mass="15073">MSPSSTINSHQASNTKTNEESAPKSLVNEGGTLELDEEGHLLDHNLWTPEVAQQLADTLEVTLTDDHYRILQQVRAFHTEFNHPPSTRPLIKYLMKTLPEMQISNQLLQQIFNTGLVARHVNRIAGLPKPPNCL</sequence>
<dbReference type="PANTHER" id="PTHR37010:SF1">
    <property type="entry name" value="SULFURTRANSFERASE TUSE"/>
    <property type="match status" value="1"/>
</dbReference>
<dbReference type="GO" id="GO:0016740">
    <property type="term" value="F:transferase activity"/>
    <property type="evidence" value="ECO:0007669"/>
    <property type="project" value="UniProtKB-KW"/>
</dbReference>
<evidence type="ECO:0000256" key="3">
    <source>
        <dbReference type="ARBA" id="ARBA00022490"/>
    </source>
</evidence>
<reference evidence="6" key="1">
    <citation type="submission" date="2017-02" db="EMBL/GenBank/DDBJ databases">
        <authorList>
            <person name="Mornico D."/>
        </authorList>
    </citation>
    <scope>NUCLEOTIDE SEQUENCE [LARGE SCALE GENOMIC DNA]</scope>
</reference>
<evidence type="ECO:0000256" key="1">
    <source>
        <dbReference type="ARBA" id="ARBA00004496"/>
    </source>
</evidence>
<dbReference type="GO" id="GO:0097163">
    <property type="term" value="F:sulfur carrier activity"/>
    <property type="evidence" value="ECO:0007669"/>
    <property type="project" value="TreeGrafter"/>
</dbReference>
<dbReference type="InterPro" id="IPR007453">
    <property type="entry name" value="DsrC/TusE"/>
</dbReference>
<dbReference type="InterPro" id="IPR043163">
    <property type="entry name" value="DsrC-like_N"/>
</dbReference>
<dbReference type="Gene3D" id="3.30.1420.10">
    <property type="match status" value="1"/>
</dbReference>
<dbReference type="PANTHER" id="PTHR37010">
    <property type="entry name" value="SULFURTRANSFERASE TUSE"/>
    <property type="match status" value="1"/>
</dbReference>
<dbReference type="EC" id="2.8.1.-" evidence="5"/>
<gene>
    <name evidence="5" type="primary">tusE</name>
    <name evidence="5" type="ORF">A1019T_02325</name>
</gene>